<reference evidence="2" key="1">
    <citation type="journal article" date="2021" name="Proc. Natl. Acad. Sci. U.S.A.">
        <title>A Catalog of Tens of Thousands of Viruses from Human Metagenomes Reveals Hidden Associations with Chronic Diseases.</title>
        <authorList>
            <person name="Tisza M.J."/>
            <person name="Buck C.B."/>
        </authorList>
    </citation>
    <scope>NUCLEOTIDE SEQUENCE</scope>
    <source>
        <strain evidence="2">Ct4fm14</strain>
    </source>
</reference>
<dbReference type="InterPro" id="IPR001387">
    <property type="entry name" value="Cro/C1-type_HTH"/>
</dbReference>
<sequence length="141" mass="15907">MVTINNGGLMDAVDRIFNLVDATYKEQREFAYDLGVTPSIVSQWRCRKSASYVKHISKIAKLLDTSAEYLLTGNMPKDWEKIEKEAATQMGSGFSKQIAGLIDKLPPEYQVELLSEALRMHELAEKKKNPAFPDRGESPQE</sequence>
<dbReference type="EMBL" id="BK016135">
    <property type="protein sequence ID" value="DAF97633.1"/>
    <property type="molecule type" value="Genomic_DNA"/>
</dbReference>
<feature type="domain" description="HTH cro/C1-type" evidence="1">
    <location>
        <begin position="27"/>
        <end position="70"/>
    </location>
</feature>
<protein>
    <recommendedName>
        <fullName evidence="1">HTH cro/C1-type domain-containing protein</fullName>
    </recommendedName>
</protein>
<dbReference type="GO" id="GO:0045892">
    <property type="term" value="P:negative regulation of DNA-templated transcription"/>
    <property type="evidence" value="ECO:0007669"/>
    <property type="project" value="InterPro"/>
</dbReference>
<dbReference type="Pfam" id="PF07022">
    <property type="entry name" value="Phage_CI_repr"/>
    <property type="match status" value="1"/>
</dbReference>
<dbReference type="Gene3D" id="1.10.260.40">
    <property type="entry name" value="lambda repressor-like DNA-binding domains"/>
    <property type="match status" value="1"/>
</dbReference>
<evidence type="ECO:0000313" key="2">
    <source>
        <dbReference type="EMBL" id="DAF97633.1"/>
    </source>
</evidence>
<name>A0A8S5UT05_9CAUD</name>
<organism evidence="2">
    <name type="scientific">Siphoviridae sp. ct4fm14</name>
    <dbReference type="NCBI Taxonomy" id="2825331"/>
    <lineage>
        <taxon>Viruses</taxon>
        <taxon>Duplodnaviria</taxon>
        <taxon>Heunggongvirae</taxon>
        <taxon>Uroviricota</taxon>
        <taxon>Caudoviricetes</taxon>
    </lineage>
</organism>
<dbReference type="InterPro" id="IPR010744">
    <property type="entry name" value="Phage_CI_N"/>
</dbReference>
<dbReference type="GO" id="GO:0003677">
    <property type="term" value="F:DNA binding"/>
    <property type="evidence" value="ECO:0007669"/>
    <property type="project" value="InterPro"/>
</dbReference>
<accession>A0A8S5UT05</accession>
<proteinExistence type="predicted"/>
<dbReference type="InterPro" id="IPR010982">
    <property type="entry name" value="Lambda_DNA-bd_dom_sf"/>
</dbReference>
<dbReference type="SUPFAM" id="SSF47413">
    <property type="entry name" value="lambda repressor-like DNA-binding domains"/>
    <property type="match status" value="1"/>
</dbReference>
<dbReference type="PROSITE" id="PS50943">
    <property type="entry name" value="HTH_CROC1"/>
    <property type="match status" value="1"/>
</dbReference>
<evidence type="ECO:0000259" key="1">
    <source>
        <dbReference type="PROSITE" id="PS50943"/>
    </source>
</evidence>
<dbReference type="CDD" id="cd00093">
    <property type="entry name" value="HTH_XRE"/>
    <property type="match status" value="1"/>
</dbReference>